<dbReference type="RefSeq" id="WP_006523873.1">
    <property type="nucleotide sequence ID" value="NC_021184.1"/>
</dbReference>
<evidence type="ECO:0000256" key="1">
    <source>
        <dbReference type="SAM" id="Phobius"/>
    </source>
</evidence>
<reference evidence="2 3" key="1">
    <citation type="submission" date="2012-01" db="EMBL/GenBank/DDBJ databases">
        <title>Complete sequence of Desulfotomaculum gibsoniae DSM 7213.</title>
        <authorList>
            <consortium name="US DOE Joint Genome Institute"/>
            <person name="Lucas S."/>
            <person name="Han J."/>
            <person name="Lapidus A."/>
            <person name="Cheng J.-F."/>
            <person name="Goodwin L."/>
            <person name="Pitluck S."/>
            <person name="Peters L."/>
            <person name="Ovchinnikova G."/>
            <person name="Teshima H."/>
            <person name="Detter J.C."/>
            <person name="Han C."/>
            <person name="Tapia R."/>
            <person name="Land M."/>
            <person name="Hauser L."/>
            <person name="Kyrpides N."/>
            <person name="Ivanova N."/>
            <person name="Pagani I."/>
            <person name="Parshina S."/>
            <person name="Plugge C."/>
            <person name="Muyzer G."/>
            <person name="Kuever J."/>
            <person name="Ivanova A."/>
            <person name="Nazina T."/>
            <person name="Klenk H.-P."/>
            <person name="Brambilla E."/>
            <person name="Spring S."/>
            <person name="Stams A.F."/>
            <person name="Woyke T."/>
        </authorList>
    </citation>
    <scope>NUCLEOTIDE SEQUENCE [LARGE SCALE GENOMIC DNA]</scope>
    <source>
        <strain evidence="2 3">DSM 7213</strain>
    </source>
</reference>
<dbReference type="STRING" id="767817.Desgi_1532"/>
<sequence length="86" mass="9666">MRKITKRVSIGFVAVLVILVGASFIPTLWLKTANMSELNGHWINYITREVVEVGLLIVLRVGKATYRGKRRSEEKTIVAVLNSVQI</sequence>
<keyword evidence="1" id="KW-1133">Transmembrane helix</keyword>
<feature type="transmembrane region" description="Helical" evidence="1">
    <location>
        <begin position="12"/>
        <end position="30"/>
    </location>
</feature>
<dbReference type="Proteomes" id="UP000013520">
    <property type="component" value="Chromosome"/>
</dbReference>
<keyword evidence="3" id="KW-1185">Reference proteome</keyword>
<name>R4KEL8_9FIRM</name>
<dbReference type="KEGG" id="dgi:Desgi_1532"/>
<organism evidence="2 3">
    <name type="scientific">Desulfoscipio gibsoniae DSM 7213</name>
    <dbReference type="NCBI Taxonomy" id="767817"/>
    <lineage>
        <taxon>Bacteria</taxon>
        <taxon>Bacillati</taxon>
        <taxon>Bacillota</taxon>
        <taxon>Clostridia</taxon>
        <taxon>Eubacteriales</taxon>
        <taxon>Desulfallaceae</taxon>
        <taxon>Desulfoscipio</taxon>
    </lineage>
</organism>
<evidence type="ECO:0000313" key="3">
    <source>
        <dbReference type="Proteomes" id="UP000013520"/>
    </source>
</evidence>
<keyword evidence="1" id="KW-0812">Transmembrane</keyword>
<dbReference type="HOGENOM" id="CLU_2492742_0_0_9"/>
<dbReference type="EMBL" id="CP003273">
    <property type="protein sequence ID" value="AGL01014.1"/>
    <property type="molecule type" value="Genomic_DNA"/>
</dbReference>
<accession>R4KEL8</accession>
<keyword evidence="1" id="KW-0472">Membrane</keyword>
<evidence type="ECO:0000313" key="2">
    <source>
        <dbReference type="EMBL" id="AGL01014.1"/>
    </source>
</evidence>
<proteinExistence type="predicted"/>
<dbReference type="AlphaFoldDB" id="R4KEL8"/>
<gene>
    <name evidence="2" type="ORF">Desgi_1532</name>
</gene>
<protein>
    <submittedName>
        <fullName evidence="2">Uncharacterized protein</fullName>
    </submittedName>
</protein>